<dbReference type="Gene3D" id="1.25.40.20">
    <property type="entry name" value="Ankyrin repeat-containing domain"/>
    <property type="match status" value="1"/>
</dbReference>
<evidence type="ECO:0000313" key="3">
    <source>
        <dbReference type="EMBL" id="KAK4173760.1"/>
    </source>
</evidence>
<dbReference type="Proteomes" id="UP001302321">
    <property type="component" value="Unassembled WGS sequence"/>
</dbReference>
<accession>A0AAN6W1X9</accession>
<dbReference type="InterPro" id="IPR036770">
    <property type="entry name" value="Ankyrin_rpt-contain_sf"/>
</dbReference>
<dbReference type="InterPro" id="IPR010730">
    <property type="entry name" value="HET"/>
</dbReference>
<dbReference type="InterPro" id="IPR002110">
    <property type="entry name" value="Ankyrin_rpt"/>
</dbReference>
<reference evidence="3" key="1">
    <citation type="journal article" date="2023" name="Mol. Phylogenet. Evol.">
        <title>Genome-scale phylogeny and comparative genomics of the fungal order Sordariales.</title>
        <authorList>
            <person name="Hensen N."/>
            <person name="Bonometti L."/>
            <person name="Westerberg I."/>
            <person name="Brannstrom I.O."/>
            <person name="Guillou S."/>
            <person name="Cros-Aarteil S."/>
            <person name="Calhoun S."/>
            <person name="Haridas S."/>
            <person name="Kuo A."/>
            <person name="Mondo S."/>
            <person name="Pangilinan J."/>
            <person name="Riley R."/>
            <person name="LaButti K."/>
            <person name="Andreopoulos B."/>
            <person name="Lipzen A."/>
            <person name="Chen C."/>
            <person name="Yan M."/>
            <person name="Daum C."/>
            <person name="Ng V."/>
            <person name="Clum A."/>
            <person name="Steindorff A."/>
            <person name="Ohm R.A."/>
            <person name="Martin F."/>
            <person name="Silar P."/>
            <person name="Natvig D.O."/>
            <person name="Lalanne C."/>
            <person name="Gautier V."/>
            <person name="Ament-Velasquez S.L."/>
            <person name="Kruys A."/>
            <person name="Hutchinson M.I."/>
            <person name="Powell A.J."/>
            <person name="Barry K."/>
            <person name="Miller A.N."/>
            <person name="Grigoriev I.V."/>
            <person name="Debuchy R."/>
            <person name="Gladieux P."/>
            <person name="Hiltunen Thoren M."/>
            <person name="Johannesson H."/>
        </authorList>
    </citation>
    <scope>NUCLEOTIDE SEQUENCE</scope>
    <source>
        <strain evidence="3">CBS 892.96</strain>
    </source>
</reference>
<evidence type="ECO:0000259" key="2">
    <source>
        <dbReference type="Pfam" id="PF06985"/>
    </source>
</evidence>
<feature type="domain" description="Heterokaryon incompatibility" evidence="2">
    <location>
        <begin position="48"/>
        <end position="210"/>
    </location>
</feature>
<keyword evidence="1" id="KW-0040">ANK repeat</keyword>
<feature type="repeat" description="ANK" evidence="1">
    <location>
        <begin position="648"/>
        <end position="680"/>
    </location>
</feature>
<evidence type="ECO:0000313" key="4">
    <source>
        <dbReference type="Proteomes" id="UP001302321"/>
    </source>
</evidence>
<comment type="caution">
    <text evidence="3">The sequence shown here is derived from an EMBL/GenBank/DDBJ whole genome shotgun (WGS) entry which is preliminary data.</text>
</comment>
<evidence type="ECO:0000256" key="1">
    <source>
        <dbReference type="PROSITE-ProRule" id="PRU00023"/>
    </source>
</evidence>
<dbReference type="SMART" id="SM00248">
    <property type="entry name" value="ANK"/>
    <property type="match status" value="5"/>
</dbReference>
<reference evidence="3" key="2">
    <citation type="submission" date="2023-05" db="EMBL/GenBank/DDBJ databases">
        <authorList>
            <consortium name="Lawrence Berkeley National Laboratory"/>
            <person name="Steindorff A."/>
            <person name="Hensen N."/>
            <person name="Bonometti L."/>
            <person name="Westerberg I."/>
            <person name="Brannstrom I.O."/>
            <person name="Guillou S."/>
            <person name="Cros-Aarteil S."/>
            <person name="Calhoun S."/>
            <person name="Haridas S."/>
            <person name="Kuo A."/>
            <person name="Mondo S."/>
            <person name="Pangilinan J."/>
            <person name="Riley R."/>
            <person name="Labutti K."/>
            <person name="Andreopoulos B."/>
            <person name="Lipzen A."/>
            <person name="Chen C."/>
            <person name="Yanf M."/>
            <person name="Daum C."/>
            <person name="Ng V."/>
            <person name="Clum A."/>
            <person name="Ohm R."/>
            <person name="Martin F."/>
            <person name="Silar P."/>
            <person name="Natvig D."/>
            <person name="Lalanne C."/>
            <person name="Gautier V."/>
            <person name="Ament-Velasquez S.L."/>
            <person name="Kruys A."/>
            <person name="Hutchinson M.I."/>
            <person name="Powell A.J."/>
            <person name="Barry K."/>
            <person name="Miller A.N."/>
            <person name="Grigoriev I.V."/>
            <person name="Debuchy R."/>
            <person name="Gladieux P."/>
            <person name="Thoren M.H."/>
            <person name="Johannesson H."/>
        </authorList>
    </citation>
    <scope>NUCLEOTIDE SEQUENCE</scope>
    <source>
        <strain evidence="3">CBS 892.96</strain>
    </source>
</reference>
<dbReference type="PANTHER" id="PTHR24148">
    <property type="entry name" value="ANKYRIN REPEAT DOMAIN-CONTAINING PROTEIN 39 HOMOLOG-RELATED"/>
    <property type="match status" value="1"/>
</dbReference>
<dbReference type="EMBL" id="MU866321">
    <property type="protein sequence ID" value="KAK4173760.1"/>
    <property type="molecule type" value="Genomic_DNA"/>
</dbReference>
<dbReference type="InterPro" id="IPR052895">
    <property type="entry name" value="HetReg/Transcr_Mod"/>
</dbReference>
<sequence length="771" mass="86572">MAVPKYQYRQLDLSRDAIRLVRLCRGCDKPLRCELFESFLHECDGVPYSALSYTWGGTAKQHEILINDCTSFITENLYRALWDLREQHVDRVLWIDAICIDQDNHKERGHQVAQMRSIYGNAEEVVVWLGTRSPVTDTAMDLLDRVNRYINAVSTGSIWRRSKAVWLSELEQRRKLFLVGLEQEQVEKQREALKVLLQSPWFKRVWIIQEVAHARRSTITCGRRSVPARTLAMAPGFIHYQPERHIQSILDVMPGFHRQESWWTRKRTLGTLLDKFEDSASTDPRDKVFALLGMAIDGQSVILPDYEVPEAVVVQRVASFLVFGKLVDVEFYEFPQWPVDRLFQCVSRLINQTLRSAVVRTSVWREPNGADLGLTEDERLPDGYTPCRLVSMRFWDVSRSGGTSETITKGIADIFGNASNESVVVNAPNLTGHISLGVAISLGNFICLQLLLGYSNLTEAFDGIDGWKSRAVWLATYKRHAKAIRLITYASDMTAEIPSNCAMPGEGKDILDLLLFDSHNLDMETLHLRLSNNDDTPIMIMVYAVEIRALEFLVARGALLETVMALPNTRSWLVNLTEILTVLPQSEASSGMICTRLKAEAASYGSMPRVPRASALTHQAFQACVHYGHVELVKLALMRGIAGSPSYSAEESLASALRNGRTGVVKVLLEHGFDITAQRRFQTPALHEAVIEYNGHNEEMVKLLLQAGADVTLPNPLGQSPLDLAYSQRVAPSVLWPPDAMESLEGIIGMLEKAKTKRDNGLSPIFGHTLS</sequence>
<dbReference type="AlphaFoldDB" id="A0AAN6W1X9"/>
<keyword evidence="4" id="KW-1185">Reference proteome</keyword>
<dbReference type="PROSITE" id="PS50088">
    <property type="entry name" value="ANK_REPEAT"/>
    <property type="match status" value="1"/>
</dbReference>
<gene>
    <name evidence="3" type="ORF">QBC36DRAFT_51597</name>
</gene>
<organism evidence="3 4">
    <name type="scientific">Triangularia setosa</name>
    <dbReference type="NCBI Taxonomy" id="2587417"/>
    <lineage>
        <taxon>Eukaryota</taxon>
        <taxon>Fungi</taxon>
        <taxon>Dikarya</taxon>
        <taxon>Ascomycota</taxon>
        <taxon>Pezizomycotina</taxon>
        <taxon>Sordariomycetes</taxon>
        <taxon>Sordariomycetidae</taxon>
        <taxon>Sordariales</taxon>
        <taxon>Podosporaceae</taxon>
        <taxon>Triangularia</taxon>
    </lineage>
</organism>
<name>A0AAN6W1X9_9PEZI</name>
<dbReference type="PANTHER" id="PTHR24148:SF78">
    <property type="entry name" value="HETEROKARYON INCOMPATIBILITY DOMAIN-CONTAINING PROTEIN"/>
    <property type="match status" value="1"/>
</dbReference>
<proteinExistence type="predicted"/>
<dbReference type="Pfam" id="PF13637">
    <property type="entry name" value="Ank_4"/>
    <property type="match status" value="1"/>
</dbReference>
<dbReference type="Pfam" id="PF06985">
    <property type="entry name" value="HET"/>
    <property type="match status" value="1"/>
</dbReference>
<dbReference type="SUPFAM" id="SSF48403">
    <property type="entry name" value="Ankyrin repeat"/>
    <property type="match status" value="1"/>
</dbReference>
<protein>
    <submittedName>
        <fullName evidence="3">Heterokaryon incompatibility protein-domain-containing protein</fullName>
    </submittedName>
</protein>